<dbReference type="Gene3D" id="3.90.25.10">
    <property type="entry name" value="UDP-galactose 4-epimerase, domain 1"/>
    <property type="match status" value="1"/>
</dbReference>
<dbReference type="InterPro" id="IPR036291">
    <property type="entry name" value="NAD(P)-bd_dom_sf"/>
</dbReference>
<protein>
    <recommendedName>
        <fullName evidence="6 10">UDP-glucose 4-epimerase</fullName>
        <ecNumber evidence="5 10">5.1.3.2</ecNumber>
    </recommendedName>
</protein>
<dbReference type="Proteomes" id="UP001596107">
    <property type="component" value="Unassembled WGS sequence"/>
</dbReference>
<evidence type="ECO:0000256" key="10">
    <source>
        <dbReference type="RuleBase" id="RU366046"/>
    </source>
</evidence>
<dbReference type="InterPro" id="IPR005886">
    <property type="entry name" value="UDP_G4E"/>
</dbReference>
<keyword evidence="13" id="KW-1185">Reference proteome</keyword>
<accession>A0ABW0T3R6</accession>
<comment type="similarity">
    <text evidence="4 10">Belongs to the NAD(P)-dependent epimerase/dehydratase family.</text>
</comment>
<organism evidence="12 13">
    <name type="scientific">Nitratireductor kimnyeongensis</name>
    <dbReference type="NCBI Taxonomy" id="430679"/>
    <lineage>
        <taxon>Bacteria</taxon>
        <taxon>Pseudomonadati</taxon>
        <taxon>Pseudomonadota</taxon>
        <taxon>Alphaproteobacteria</taxon>
        <taxon>Hyphomicrobiales</taxon>
        <taxon>Phyllobacteriaceae</taxon>
        <taxon>Nitratireductor</taxon>
    </lineage>
</organism>
<comment type="subunit">
    <text evidence="10">Homodimer.</text>
</comment>
<dbReference type="PANTHER" id="PTHR43725:SF53">
    <property type="entry name" value="UDP-ARABINOSE 4-EPIMERASE 1"/>
    <property type="match status" value="1"/>
</dbReference>
<feature type="domain" description="NAD-dependent epimerase/dehydratase" evidence="11">
    <location>
        <begin position="3"/>
        <end position="252"/>
    </location>
</feature>
<evidence type="ECO:0000256" key="5">
    <source>
        <dbReference type="ARBA" id="ARBA00013189"/>
    </source>
</evidence>
<keyword evidence="9 10" id="KW-0119">Carbohydrate metabolism</keyword>
<evidence type="ECO:0000256" key="1">
    <source>
        <dbReference type="ARBA" id="ARBA00000083"/>
    </source>
</evidence>
<evidence type="ECO:0000313" key="12">
    <source>
        <dbReference type="EMBL" id="MFC5584036.1"/>
    </source>
</evidence>
<comment type="pathway">
    <text evidence="3 10">Carbohydrate metabolism; galactose metabolism.</text>
</comment>
<evidence type="ECO:0000256" key="4">
    <source>
        <dbReference type="ARBA" id="ARBA00007637"/>
    </source>
</evidence>
<evidence type="ECO:0000256" key="7">
    <source>
        <dbReference type="ARBA" id="ARBA00023027"/>
    </source>
</evidence>
<evidence type="ECO:0000256" key="6">
    <source>
        <dbReference type="ARBA" id="ARBA00018569"/>
    </source>
</evidence>
<dbReference type="GO" id="GO:0003978">
    <property type="term" value="F:UDP-glucose 4-epimerase activity"/>
    <property type="evidence" value="ECO:0007669"/>
    <property type="project" value="UniProtKB-EC"/>
</dbReference>
<dbReference type="EC" id="5.1.3.2" evidence="5 10"/>
<evidence type="ECO:0000256" key="9">
    <source>
        <dbReference type="ARBA" id="ARBA00023277"/>
    </source>
</evidence>
<dbReference type="PANTHER" id="PTHR43725">
    <property type="entry name" value="UDP-GLUCOSE 4-EPIMERASE"/>
    <property type="match status" value="1"/>
</dbReference>
<dbReference type="SUPFAM" id="SSF51735">
    <property type="entry name" value="NAD(P)-binding Rossmann-fold domains"/>
    <property type="match status" value="1"/>
</dbReference>
<keyword evidence="8 10" id="KW-0413">Isomerase</keyword>
<dbReference type="CDD" id="cd05247">
    <property type="entry name" value="UDP_G4E_1_SDR_e"/>
    <property type="match status" value="1"/>
</dbReference>
<dbReference type="Pfam" id="PF01370">
    <property type="entry name" value="Epimerase"/>
    <property type="match status" value="1"/>
</dbReference>
<dbReference type="RefSeq" id="WP_223020133.1">
    <property type="nucleotide sequence ID" value="NZ_CP078143.1"/>
</dbReference>
<evidence type="ECO:0000259" key="11">
    <source>
        <dbReference type="Pfam" id="PF01370"/>
    </source>
</evidence>
<dbReference type="NCBIfam" id="TIGR01179">
    <property type="entry name" value="galE"/>
    <property type="match status" value="1"/>
</dbReference>
<reference evidence="13" key="1">
    <citation type="journal article" date="2019" name="Int. J. Syst. Evol. Microbiol.">
        <title>The Global Catalogue of Microorganisms (GCM) 10K type strain sequencing project: providing services to taxonomists for standard genome sequencing and annotation.</title>
        <authorList>
            <consortium name="The Broad Institute Genomics Platform"/>
            <consortium name="The Broad Institute Genome Sequencing Center for Infectious Disease"/>
            <person name="Wu L."/>
            <person name="Ma J."/>
        </authorList>
    </citation>
    <scope>NUCLEOTIDE SEQUENCE [LARGE SCALE GENOMIC DNA]</scope>
    <source>
        <strain evidence="13">JCM 3366</strain>
    </source>
</reference>
<dbReference type="Gene3D" id="3.40.50.720">
    <property type="entry name" value="NAD(P)-binding Rossmann-like Domain"/>
    <property type="match status" value="1"/>
</dbReference>
<comment type="catalytic activity">
    <reaction evidence="1 10">
        <text>UDP-alpha-D-glucose = UDP-alpha-D-galactose</text>
        <dbReference type="Rhea" id="RHEA:22168"/>
        <dbReference type="ChEBI" id="CHEBI:58885"/>
        <dbReference type="ChEBI" id="CHEBI:66914"/>
        <dbReference type="EC" id="5.1.3.2"/>
    </reaction>
</comment>
<evidence type="ECO:0000256" key="3">
    <source>
        <dbReference type="ARBA" id="ARBA00004947"/>
    </source>
</evidence>
<comment type="cofactor">
    <cofactor evidence="2 10">
        <name>NAD(+)</name>
        <dbReference type="ChEBI" id="CHEBI:57540"/>
    </cofactor>
</comment>
<evidence type="ECO:0000256" key="8">
    <source>
        <dbReference type="ARBA" id="ARBA00023235"/>
    </source>
</evidence>
<evidence type="ECO:0000313" key="13">
    <source>
        <dbReference type="Proteomes" id="UP001596107"/>
    </source>
</evidence>
<keyword evidence="7 10" id="KW-0520">NAD</keyword>
<evidence type="ECO:0000256" key="2">
    <source>
        <dbReference type="ARBA" id="ARBA00001911"/>
    </source>
</evidence>
<name>A0ABW0T3R6_9HYPH</name>
<proteinExistence type="inferred from homology"/>
<sequence length="329" mass="36362">MSVLVTGGAGYIGSHMVWELLDHGEEVVVLDRLSTGFDWAVAGAATLVVGDIADQELVENVIREHEVDSIIHFAGSIIVPESVSDPLGYYLNNTVKSRSLIESAVRCGVRHFIFSSTAAVYGSPKHFPVGEDTELRPESPYGTSKMMTELMLRDCAAAYDFDYTVLRYFNVSGADPEQRTGQSTKGATHLIKVACETATGKRPHMEVFGTDYDTPDGTCVRDYIHVSDLVNAHYLALKRMRNGKGSLVANCGYGNGYSVLEVINAVKDVAQKDFEVRVSGRRPGDAVAIVAEAERCRQELDWKPRFDDLNTIVEHALNWENKLARRNRE</sequence>
<gene>
    <name evidence="12" type="primary">galE</name>
    <name evidence="12" type="ORF">ACFPOD_02860</name>
</gene>
<dbReference type="EMBL" id="JBHSNB010000001">
    <property type="protein sequence ID" value="MFC5584036.1"/>
    <property type="molecule type" value="Genomic_DNA"/>
</dbReference>
<dbReference type="InterPro" id="IPR001509">
    <property type="entry name" value="Epimerase_deHydtase"/>
</dbReference>
<comment type="caution">
    <text evidence="12">The sequence shown here is derived from an EMBL/GenBank/DDBJ whole genome shotgun (WGS) entry which is preliminary data.</text>
</comment>